<dbReference type="PANTHER" id="PTHR10578">
    <property type="entry name" value="S -2-HYDROXY-ACID OXIDASE-RELATED"/>
    <property type="match status" value="1"/>
</dbReference>
<evidence type="ECO:0000256" key="4">
    <source>
        <dbReference type="ARBA" id="ARBA00023002"/>
    </source>
</evidence>
<evidence type="ECO:0000256" key="6">
    <source>
        <dbReference type="PIRSR" id="PIRSR000138-1"/>
    </source>
</evidence>
<keyword evidence="10" id="KW-1185">Reference proteome</keyword>
<keyword evidence="2 7" id="KW-0285">Flavoprotein</keyword>
<dbReference type="InterPro" id="IPR037396">
    <property type="entry name" value="FMN_HAD"/>
</dbReference>
<dbReference type="SUPFAM" id="SSF51395">
    <property type="entry name" value="FMN-linked oxidoreductases"/>
    <property type="match status" value="1"/>
</dbReference>
<reference evidence="10" key="1">
    <citation type="submission" date="2016-10" db="EMBL/GenBank/DDBJ databases">
        <authorList>
            <person name="Wegmann U."/>
        </authorList>
    </citation>
    <scope>NUCLEOTIDE SEQUENCE [LARGE SCALE GENOMIC DNA]</scope>
</reference>
<dbReference type="InterPro" id="IPR013785">
    <property type="entry name" value="Aldolase_TIM"/>
</dbReference>
<comment type="similarity">
    <text evidence="5">Belongs to the FMN-dependent alpha-hydroxy acid dehydrogenase family.</text>
</comment>
<evidence type="ECO:0000256" key="5">
    <source>
        <dbReference type="ARBA" id="ARBA00024042"/>
    </source>
</evidence>
<dbReference type="RefSeq" id="WP_072334994.1">
    <property type="nucleotide sequence ID" value="NZ_CALJDE010000007.1"/>
</dbReference>
<gene>
    <name evidence="9" type="ORF">DESPIGER_1501</name>
</gene>
<dbReference type="Gene3D" id="3.20.20.70">
    <property type="entry name" value="Aldolase class I"/>
    <property type="match status" value="1"/>
</dbReference>
<feature type="binding site" evidence="7">
    <location>
        <position position="240"/>
    </location>
    <ligand>
        <name>glyoxylate</name>
        <dbReference type="ChEBI" id="CHEBI:36655"/>
    </ligand>
</feature>
<dbReference type="Proteomes" id="UP000186323">
    <property type="component" value="Chromosome I"/>
</dbReference>
<feature type="active site" description="Proton acceptor" evidence="6">
    <location>
        <position position="237"/>
    </location>
</feature>
<dbReference type="AlphaFoldDB" id="A0A1K1LF75"/>
<evidence type="ECO:0000256" key="3">
    <source>
        <dbReference type="ARBA" id="ARBA00022643"/>
    </source>
</evidence>
<dbReference type="CDD" id="cd02809">
    <property type="entry name" value="alpha_hydroxyacid_oxid_FMN"/>
    <property type="match status" value="1"/>
</dbReference>
<dbReference type="EMBL" id="LT630450">
    <property type="protein sequence ID" value="SFV73346.1"/>
    <property type="molecule type" value="Genomic_DNA"/>
</dbReference>
<dbReference type="Pfam" id="PF01070">
    <property type="entry name" value="FMN_dh"/>
    <property type="match status" value="2"/>
</dbReference>
<sequence>MKEIRAAARERMKGHCRVCPVCDGKACAGEVPGMGGLGTGASFRNNREALNACKLNMTALHDAREPRTGCTILGIDLSFPVMAAPIGGVSFNMSDAMSEDDYIFAILEGSRAAGVIGCTGDGVPPFIIDAAVKALKACNGHGIPFIKPWEGKELFEKIDRVLADGSPILGVDVDAAGLITLRKMGRPVMPMSVTELETVVRYVHDMGRKFIVKGIMTPDDAHRAIDAGCDAIVVSNHGGRVLDHCPGTATVLPAIADAVRGRITILADGAVRDGVDVLKMLALGADAVLVGRPLCIAAIGGGVEGVTRYWQQMQGQLVQAMLLTGCASLADVREHIIYRG</sequence>
<evidence type="ECO:0000259" key="8">
    <source>
        <dbReference type="PROSITE" id="PS51349"/>
    </source>
</evidence>
<feature type="domain" description="FMN hydroxy acid dehydrogenase" evidence="8">
    <location>
        <begin position="35"/>
        <end position="340"/>
    </location>
</feature>
<accession>A0A1K1LF75</accession>
<evidence type="ECO:0000256" key="7">
    <source>
        <dbReference type="PIRSR" id="PIRSR000138-2"/>
    </source>
</evidence>
<keyword evidence="3 7" id="KW-0288">FMN</keyword>
<evidence type="ECO:0000256" key="2">
    <source>
        <dbReference type="ARBA" id="ARBA00022630"/>
    </source>
</evidence>
<dbReference type="OrthoDB" id="9770452at2"/>
<dbReference type="GO" id="GO:0010181">
    <property type="term" value="F:FMN binding"/>
    <property type="evidence" value="ECO:0007669"/>
    <property type="project" value="InterPro"/>
</dbReference>
<dbReference type="PROSITE" id="PS51349">
    <property type="entry name" value="FMN_HYDROXY_ACID_DH_2"/>
    <property type="match status" value="1"/>
</dbReference>
<feature type="binding site" evidence="7">
    <location>
        <position position="237"/>
    </location>
    <ligand>
        <name>glyoxylate</name>
        <dbReference type="ChEBI" id="CHEBI:36655"/>
    </ligand>
</feature>
<keyword evidence="4" id="KW-0560">Oxidoreductase</keyword>
<comment type="cofactor">
    <cofactor evidence="1">
        <name>FMN</name>
        <dbReference type="ChEBI" id="CHEBI:58210"/>
    </cofactor>
</comment>
<evidence type="ECO:0000313" key="9">
    <source>
        <dbReference type="EMBL" id="SFV73346.1"/>
    </source>
</evidence>
<organism evidence="9 10">
    <name type="scientific">Desulfovibrio piger</name>
    <dbReference type="NCBI Taxonomy" id="901"/>
    <lineage>
        <taxon>Bacteria</taxon>
        <taxon>Pseudomonadati</taxon>
        <taxon>Thermodesulfobacteriota</taxon>
        <taxon>Desulfovibrionia</taxon>
        <taxon>Desulfovibrionales</taxon>
        <taxon>Desulfovibrionaceae</taxon>
        <taxon>Desulfovibrio</taxon>
    </lineage>
</organism>
<evidence type="ECO:0000313" key="10">
    <source>
        <dbReference type="Proteomes" id="UP000186323"/>
    </source>
</evidence>
<dbReference type="KEGG" id="dpg:DESPIGER_1501"/>
<dbReference type="InterPro" id="IPR000262">
    <property type="entry name" value="FMN-dep_DH"/>
</dbReference>
<feature type="binding site" evidence="7">
    <location>
        <begin position="268"/>
        <end position="272"/>
    </location>
    <ligand>
        <name>FMN</name>
        <dbReference type="ChEBI" id="CHEBI:58210"/>
    </ligand>
</feature>
<dbReference type="PIRSF" id="PIRSF000138">
    <property type="entry name" value="Al-hdrx_acd_dh"/>
    <property type="match status" value="1"/>
</dbReference>
<protein>
    <submittedName>
        <fullName evidence="9">Dehydrogenase, FMN-dependent family</fullName>
    </submittedName>
</protein>
<dbReference type="InterPro" id="IPR012133">
    <property type="entry name" value="Alpha-hydoxy_acid_DH_FMN"/>
</dbReference>
<feature type="binding site" evidence="7">
    <location>
        <begin position="291"/>
        <end position="292"/>
    </location>
    <ligand>
        <name>FMN</name>
        <dbReference type="ChEBI" id="CHEBI:58210"/>
    </ligand>
</feature>
<dbReference type="GO" id="GO:0016491">
    <property type="term" value="F:oxidoreductase activity"/>
    <property type="evidence" value="ECO:0007669"/>
    <property type="project" value="UniProtKB-KW"/>
</dbReference>
<feature type="binding site" evidence="7">
    <location>
        <position position="235"/>
    </location>
    <ligand>
        <name>FMN</name>
        <dbReference type="ChEBI" id="CHEBI:58210"/>
    </ligand>
</feature>
<proteinExistence type="inferred from homology"/>
<dbReference type="PANTHER" id="PTHR10578:SF107">
    <property type="entry name" value="2-HYDROXYACID OXIDASE 1"/>
    <property type="match status" value="1"/>
</dbReference>
<evidence type="ECO:0000256" key="1">
    <source>
        <dbReference type="ARBA" id="ARBA00001917"/>
    </source>
</evidence>
<name>A0A1K1LF75_9BACT</name>
<feature type="binding site" evidence="7">
    <location>
        <position position="213"/>
    </location>
    <ligand>
        <name>FMN</name>
        <dbReference type="ChEBI" id="CHEBI:58210"/>
    </ligand>
</feature>